<keyword evidence="2" id="KW-0812">Transmembrane</keyword>
<organism evidence="3 4">
    <name type="scientific">Lentzea albida</name>
    <dbReference type="NCBI Taxonomy" id="65499"/>
    <lineage>
        <taxon>Bacteria</taxon>
        <taxon>Bacillati</taxon>
        <taxon>Actinomycetota</taxon>
        <taxon>Actinomycetes</taxon>
        <taxon>Pseudonocardiales</taxon>
        <taxon>Pseudonocardiaceae</taxon>
        <taxon>Lentzea</taxon>
    </lineage>
</organism>
<reference evidence="4" key="1">
    <citation type="submission" date="2016-10" db="EMBL/GenBank/DDBJ databases">
        <authorList>
            <person name="Varghese N."/>
            <person name="Submissions S."/>
        </authorList>
    </citation>
    <scope>NUCLEOTIDE SEQUENCE [LARGE SCALE GENOMIC DNA]</scope>
    <source>
        <strain evidence="4">DSM 44437</strain>
    </source>
</reference>
<evidence type="ECO:0000313" key="3">
    <source>
        <dbReference type="EMBL" id="SEQ22531.1"/>
    </source>
</evidence>
<evidence type="ECO:0000256" key="1">
    <source>
        <dbReference type="SAM" id="MobiDB-lite"/>
    </source>
</evidence>
<dbReference type="STRING" id="65499.SAMN04488000_102230"/>
<dbReference type="EMBL" id="FOFV01000002">
    <property type="protein sequence ID" value="SEQ22531.1"/>
    <property type="molecule type" value="Genomic_DNA"/>
</dbReference>
<dbReference type="Pfam" id="PF00805">
    <property type="entry name" value="Pentapeptide"/>
    <property type="match status" value="1"/>
</dbReference>
<feature type="compositionally biased region" description="Polar residues" evidence="1">
    <location>
        <begin position="54"/>
        <end position="63"/>
    </location>
</feature>
<evidence type="ECO:0000256" key="2">
    <source>
        <dbReference type="SAM" id="Phobius"/>
    </source>
</evidence>
<dbReference type="SUPFAM" id="SSF141571">
    <property type="entry name" value="Pentapeptide repeat-like"/>
    <property type="match status" value="1"/>
</dbReference>
<name>A0A1H9EA14_9PSEU</name>
<dbReference type="InterPro" id="IPR051082">
    <property type="entry name" value="Pentapeptide-BTB/POZ_domain"/>
</dbReference>
<dbReference type="AlphaFoldDB" id="A0A1H9EA14"/>
<proteinExistence type="predicted"/>
<dbReference type="RefSeq" id="WP_245785942.1">
    <property type="nucleotide sequence ID" value="NZ_FOFV01000002.1"/>
</dbReference>
<feature type="region of interest" description="Disordered" evidence="1">
    <location>
        <begin position="26"/>
        <end position="63"/>
    </location>
</feature>
<dbReference type="PANTHER" id="PTHR14136:SF17">
    <property type="entry name" value="BTB_POZ DOMAIN-CONTAINING PROTEIN KCTD9"/>
    <property type="match status" value="1"/>
</dbReference>
<dbReference type="InterPro" id="IPR001646">
    <property type="entry name" value="5peptide_repeat"/>
</dbReference>
<keyword evidence="4" id="KW-1185">Reference proteome</keyword>
<accession>A0A1H9EA14</accession>
<keyword evidence="2" id="KW-0472">Membrane</keyword>
<dbReference type="Gene3D" id="2.160.20.80">
    <property type="entry name" value="E3 ubiquitin-protein ligase SopA"/>
    <property type="match status" value="1"/>
</dbReference>
<gene>
    <name evidence="3" type="ORF">SAMN04488000_102230</name>
</gene>
<keyword evidence="2" id="KW-1133">Transmembrane helix</keyword>
<dbReference type="Proteomes" id="UP000199503">
    <property type="component" value="Unassembled WGS sequence"/>
</dbReference>
<evidence type="ECO:0000313" key="4">
    <source>
        <dbReference type="Proteomes" id="UP000199503"/>
    </source>
</evidence>
<dbReference type="PANTHER" id="PTHR14136">
    <property type="entry name" value="BTB_POZ DOMAIN-CONTAINING PROTEIN KCTD9"/>
    <property type="match status" value="1"/>
</dbReference>
<feature type="transmembrane region" description="Helical" evidence="2">
    <location>
        <begin position="118"/>
        <end position="140"/>
    </location>
</feature>
<protein>
    <submittedName>
        <fullName evidence="3">Pentapeptide repeat-containing protein</fullName>
    </submittedName>
</protein>
<sequence length="297" mass="30680">MPLVVPNDDSAERVHPEGVATSRLEQFTSEFPEADEAPGVPDATSRPTREATTRGVQDESSPSDRSMMWIWPAVLIVVIAVSGQLFGPLGVLLSGVGLTSTIVLFASRRVEGFPRKWLLPIIVAVSLLVTAAILAAQYGLLTNRPVGASSTIFTRGVPSAEQLRETPSPGIAVQGIKLDDQNLRGARLPGASAPGASLEDAILEDARLAGADLRGANLRGARLSGADLRGVDFTGADLRGAVLTNTCLRGADLTGAVTTDLDATGAAVEGAVVSESQTSAAKVWPTSASPVPGACPR</sequence>